<dbReference type="EMBL" id="MBEV02000002">
    <property type="protein sequence ID" value="MUP03985.1"/>
    <property type="molecule type" value="Genomic_DNA"/>
</dbReference>
<evidence type="ECO:0000313" key="5">
    <source>
        <dbReference type="Proteomes" id="UP000175993"/>
    </source>
</evidence>
<reference evidence="4 6" key="2">
    <citation type="submission" date="2019-12" db="EMBL/GenBank/DDBJ databases">
        <title>Whole-genome sequencing of Allorhizobium vitis.</title>
        <authorList>
            <person name="Gan H.M."/>
            <person name="Szegedi E."/>
            <person name="Burr T."/>
            <person name="Savka M.A."/>
        </authorList>
    </citation>
    <scope>NUCLEOTIDE SEQUENCE [LARGE SCALE GENOMIC DNA]</scope>
    <source>
        <strain evidence="4 6">CG415</strain>
    </source>
</reference>
<feature type="region of interest" description="Disordered" evidence="1">
    <location>
        <begin position="53"/>
        <end position="88"/>
    </location>
</feature>
<dbReference type="Proteomes" id="UP000440716">
    <property type="component" value="Unassembled WGS sequence"/>
</dbReference>
<evidence type="ECO:0000259" key="2">
    <source>
        <dbReference type="Pfam" id="PF12728"/>
    </source>
</evidence>
<dbReference type="InterPro" id="IPR010093">
    <property type="entry name" value="SinI_DNA-bd"/>
</dbReference>
<evidence type="ECO:0000256" key="1">
    <source>
        <dbReference type="SAM" id="MobiDB-lite"/>
    </source>
</evidence>
<accession>A0A7K1RSA5</accession>
<dbReference type="EMBL" id="WPHU01000005">
    <property type="protein sequence ID" value="MVA57084.1"/>
    <property type="molecule type" value="Genomic_DNA"/>
</dbReference>
<organism evidence="4 6">
    <name type="scientific">Agrobacterium vitis</name>
    <name type="common">Rhizobium vitis</name>
    <dbReference type="NCBI Taxonomy" id="373"/>
    <lineage>
        <taxon>Bacteria</taxon>
        <taxon>Pseudomonadati</taxon>
        <taxon>Pseudomonadota</taxon>
        <taxon>Alphaproteobacteria</taxon>
        <taxon>Hyphomicrobiales</taxon>
        <taxon>Rhizobiaceae</taxon>
        <taxon>Rhizobium/Agrobacterium group</taxon>
        <taxon>Agrobacterium</taxon>
    </lineage>
</organism>
<dbReference type="InterPro" id="IPR009061">
    <property type="entry name" value="DNA-bd_dom_put_sf"/>
</dbReference>
<protein>
    <submittedName>
        <fullName evidence="4">Excisionase family DNA-binding protein</fullName>
    </submittedName>
</protein>
<dbReference type="NCBIfam" id="TIGR01764">
    <property type="entry name" value="excise"/>
    <property type="match status" value="1"/>
</dbReference>
<evidence type="ECO:0000313" key="3">
    <source>
        <dbReference type="EMBL" id="MUP03985.1"/>
    </source>
</evidence>
<dbReference type="InterPro" id="IPR041657">
    <property type="entry name" value="HTH_17"/>
</dbReference>
<name>A0A7K1RSA5_AGRVI</name>
<comment type="caution">
    <text evidence="4">The sequence shown here is derived from an EMBL/GenBank/DDBJ whole genome shotgun (WGS) entry which is preliminary data.</text>
</comment>
<evidence type="ECO:0000313" key="4">
    <source>
        <dbReference type="EMBL" id="MVA57084.1"/>
    </source>
</evidence>
<keyword evidence="4" id="KW-0238">DNA-binding</keyword>
<dbReference type="OrthoDB" id="9805928at2"/>
<dbReference type="Proteomes" id="UP000175993">
    <property type="component" value="Unassembled WGS sequence"/>
</dbReference>
<dbReference type="AlphaFoldDB" id="A0A7K1RSA5"/>
<dbReference type="GO" id="GO:0003677">
    <property type="term" value="F:DNA binding"/>
    <property type="evidence" value="ECO:0007669"/>
    <property type="project" value="UniProtKB-KW"/>
</dbReference>
<dbReference type="SUPFAM" id="SSF46955">
    <property type="entry name" value="Putative DNA-binding domain"/>
    <property type="match status" value="1"/>
</dbReference>
<dbReference type="Gene3D" id="1.10.10.10">
    <property type="entry name" value="Winged helix-like DNA-binding domain superfamily/Winged helix DNA-binding domain"/>
    <property type="match status" value="1"/>
</dbReference>
<dbReference type="InterPro" id="IPR036388">
    <property type="entry name" value="WH-like_DNA-bd_sf"/>
</dbReference>
<proteinExistence type="predicted"/>
<gene>
    <name evidence="3" type="ORF">BBI04_004015</name>
    <name evidence="4" type="ORF">GOZ88_13330</name>
</gene>
<sequence>MSDRWLSVEEIGGYLGVSKDTIYGWITKRDMPAHKVGRLWKFKSDEVDSWVRAGKASDESNSANCDENNENTVSDLQNSKGPATRGKK</sequence>
<dbReference type="Pfam" id="PF12728">
    <property type="entry name" value="HTH_17"/>
    <property type="match status" value="1"/>
</dbReference>
<reference evidence="3 5" key="1">
    <citation type="submission" date="2019-11" db="EMBL/GenBank/DDBJ databases">
        <title>Whole-genome sequencing of Allorhizobium vitis.</title>
        <authorList>
            <person name="Gan H.M."/>
            <person name="Savka M.A."/>
        </authorList>
    </citation>
    <scope>NUCLEOTIDE SEQUENCE [LARGE SCALE GENOMIC DNA]</scope>
    <source>
        <strain evidence="3 5">AB4</strain>
    </source>
</reference>
<feature type="compositionally biased region" description="Polar residues" evidence="1">
    <location>
        <begin position="59"/>
        <end position="81"/>
    </location>
</feature>
<feature type="domain" description="Helix-turn-helix" evidence="2">
    <location>
        <begin position="5"/>
        <end position="53"/>
    </location>
</feature>
<evidence type="ECO:0000313" key="6">
    <source>
        <dbReference type="Proteomes" id="UP000440716"/>
    </source>
</evidence>